<evidence type="ECO:0000259" key="7">
    <source>
        <dbReference type="Pfam" id="PF26282"/>
    </source>
</evidence>
<dbReference type="Pfam" id="PF26282">
    <property type="entry name" value="Ig_TRAPPC9-Trs120_3rd"/>
    <property type="match status" value="1"/>
</dbReference>
<comment type="caution">
    <text evidence="9">The sequence shown here is derived from an EMBL/GenBank/DDBJ whole genome shotgun (WGS) entry which is preliminary data.</text>
</comment>
<dbReference type="PANTHER" id="PTHR21512:SF5">
    <property type="entry name" value="TRAFFICKING PROTEIN PARTICLE COMPLEX SUBUNIT 9"/>
    <property type="match status" value="1"/>
</dbReference>
<dbReference type="PANTHER" id="PTHR21512">
    <property type="entry name" value="TRAFFICKING PROTEIN PARTICLE COMPLEX SUBUNIT 9"/>
    <property type="match status" value="1"/>
</dbReference>
<dbReference type="InterPro" id="IPR058563">
    <property type="entry name" value="Trs120_TRAPPC9_N"/>
</dbReference>
<feature type="region of interest" description="Disordered" evidence="3">
    <location>
        <begin position="208"/>
        <end position="275"/>
    </location>
</feature>
<feature type="domain" description="Trs120/TRAPPC9 N-terminal" evidence="4">
    <location>
        <begin position="8"/>
        <end position="346"/>
    </location>
</feature>
<proteinExistence type="predicted"/>
<dbReference type="GeneID" id="72000822"/>
<dbReference type="RefSeq" id="XP_047783670.1">
    <property type="nucleotide sequence ID" value="XM_047920090.1"/>
</dbReference>
<feature type="domain" description="Trs120/TRAPPC9 TPR region" evidence="5">
    <location>
        <begin position="368"/>
        <end position="691"/>
    </location>
</feature>
<evidence type="ECO:0000256" key="1">
    <source>
        <dbReference type="ARBA" id="ARBA00004555"/>
    </source>
</evidence>
<evidence type="ECO:0000313" key="9">
    <source>
        <dbReference type="EMBL" id="KAH9842623.1"/>
    </source>
</evidence>
<dbReference type="InterPro" id="IPR058568">
    <property type="entry name" value="Ig_TRAPPC9_Trs120_4th"/>
</dbReference>
<dbReference type="InterPro" id="IPR058567">
    <property type="entry name" value="Ig_TRAPPC9_Trs120_3rd"/>
</dbReference>
<organism evidence="9 10">
    <name type="scientific">Rhodofomes roseus</name>
    <dbReference type="NCBI Taxonomy" id="34475"/>
    <lineage>
        <taxon>Eukaryota</taxon>
        <taxon>Fungi</taxon>
        <taxon>Dikarya</taxon>
        <taxon>Basidiomycota</taxon>
        <taxon>Agaricomycotina</taxon>
        <taxon>Agaricomycetes</taxon>
        <taxon>Polyporales</taxon>
        <taxon>Rhodofomes</taxon>
    </lineage>
</organism>
<dbReference type="Pfam" id="PF26283">
    <property type="entry name" value="Ig_TRAPPC9-Trs120_4th"/>
    <property type="match status" value="1"/>
</dbReference>
<evidence type="ECO:0000256" key="3">
    <source>
        <dbReference type="SAM" id="MobiDB-lite"/>
    </source>
</evidence>
<evidence type="ECO:0000256" key="2">
    <source>
        <dbReference type="ARBA" id="ARBA00023034"/>
    </source>
</evidence>
<dbReference type="InterPro" id="IPR058565">
    <property type="entry name" value="Ig_TRAPPC9_Trs120_1st"/>
</dbReference>
<gene>
    <name evidence="9" type="ORF">C8Q71DRAFT_699844</name>
</gene>
<protein>
    <submittedName>
        <fullName evidence="9">TRAPP II complex</fullName>
    </submittedName>
</protein>
<feature type="domain" description="Trs120/TRAPPC9 first Ig-like" evidence="6">
    <location>
        <begin position="707"/>
        <end position="909"/>
    </location>
</feature>
<feature type="compositionally biased region" description="Polar residues" evidence="3">
    <location>
        <begin position="230"/>
        <end position="245"/>
    </location>
</feature>
<evidence type="ECO:0000259" key="5">
    <source>
        <dbReference type="Pfam" id="PF26251"/>
    </source>
</evidence>
<evidence type="ECO:0000259" key="6">
    <source>
        <dbReference type="Pfam" id="PF26254"/>
    </source>
</evidence>
<comment type="subcellular location">
    <subcellularLocation>
        <location evidence="1">Golgi apparatus</location>
    </subcellularLocation>
</comment>
<name>A0ABQ8KVC2_9APHY</name>
<accession>A0ABQ8KVC2</accession>
<evidence type="ECO:0000259" key="8">
    <source>
        <dbReference type="Pfam" id="PF26283"/>
    </source>
</evidence>
<dbReference type="Pfam" id="PF26280">
    <property type="entry name" value="Ig_TRAPPC9-Trs120_2nd"/>
    <property type="match status" value="1"/>
</dbReference>
<keyword evidence="10" id="KW-1185">Reference proteome</keyword>
<feature type="domain" description="Trs120/TRAPPC9 third Ig-like" evidence="7">
    <location>
        <begin position="1065"/>
        <end position="1240"/>
    </location>
</feature>
<dbReference type="InterPro" id="IPR013935">
    <property type="entry name" value="Trs120_TRAPPC9"/>
</dbReference>
<feature type="compositionally biased region" description="Polar residues" evidence="3">
    <location>
        <begin position="264"/>
        <end position="273"/>
    </location>
</feature>
<feature type="domain" description="Trs120/TRAPPC9 fourth Ig-like" evidence="8">
    <location>
        <begin position="1258"/>
        <end position="1352"/>
    </location>
</feature>
<evidence type="ECO:0000313" key="10">
    <source>
        <dbReference type="Proteomes" id="UP000814176"/>
    </source>
</evidence>
<dbReference type="Pfam" id="PF26251">
    <property type="entry name" value="TPR_TRAPPC9-Trs120"/>
    <property type="match status" value="1"/>
</dbReference>
<dbReference type="Pfam" id="PF26254">
    <property type="entry name" value="Ig_TRAPPC9-Trs120_1st"/>
    <property type="match status" value="1"/>
</dbReference>
<dbReference type="Proteomes" id="UP000814176">
    <property type="component" value="Unassembled WGS sequence"/>
</dbReference>
<evidence type="ECO:0000259" key="4">
    <source>
        <dbReference type="Pfam" id="PF08626"/>
    </source>
</evidence>
<dbReference type="EMBL" id="JADCUA010000002">
    <property type="protein sequence ID" value="KAH9842623.1"/>
    <property type="molecule type" value="Genomic_DNA"/>
</dbReference>
<sequence>MDPPAFASLAHVRIILLPVGNIRRSTFDQWASEVRSIESIPLGDIPAESKDERARFMPSPLASGHVHLSYQSHPPAAAHNALALFRPSDFPLGLVGIASCSHADSLPTIQASFKSAVKDMSLHKAAFPVSQNCFVFEEHDANLDLGDKFPGLVVIPSMMANKHVHISTLLAGLCSHILGDFATVMQSLESPLGNEYLNASLFPSLPSASEMPRSLDPEIPQRDSLPPLPSYNSQPDLSTNGSARSKTPAASKRMSTGPGLVPSRTASLPTTPVTAKKRPNLLGAASSHGRLFKVLADLFLLAGRHADSQIWYSEAIALFKGSPHDTSWHAAALEGLATIPVIEAWSSGSATANGADEKEPWQDIVDKLTQATALYHKSTPNSEHERTYPLLAYLYSQSVIRHTSLLFAVWSAKGWGPHAFGKLIQPGTTPYLPSSTASSSTDHNGVTITVVNGRTKASYAELERLTTITGITRTQIATTLSQVHGPWLLHLAARERIGILQTVAGMFGALGYLRKEAYILRELLGSIMDLIVCGREESGGARPNGAGLGIRGAPVGNASTTAGTVGVRENPRLEGNESMLRIIKHICRVHGVDIESVKLVDIGAIAATSNGDAADDAEEEDLDDSPQDPFGWPELQIGIIREAIAVAEALPDYPSVAQFSLSSLKSLHPVMSHSDQVHLYHTATRALTTAIRRGDRRTVEYWAGKPIVSIEVLSLPLIRLPIEKPLSLLAKANDQSGVDTILTGVKDPFLYNPRKVASGQTQSILVQNERFEVVMTLRNPFVFDLQLESLALSTSGVRIESEAMPITIPANTYHPVTMTGKAAEPGTLTIRGCVVQAPGGLPREYILPLSTEEEEETRSRRRSAIESEVGRAKYAGLESRPWKRMSKRDSKQVSKKQPLRFLECKVVPEQPLLRIRRTSLTHAAVMLYNGETSTIRLTLENVSSLTIDFVRITFDDSTIAPAQQILAEGELSVFETYETEYDLIHRPVFTWDAGREASRVDPGEKASVAVKCFGKVGCTSGAIHVSYAYINRHHETLKEKPPDVFHTRQLSYPVVVTVYHMLECHSMDISPYSRITAFASTTEEDDDSPAGKARRALFDVEDVADWCLFSVDVRNTYGSPFEVTFERRMHNHRAMTTAHMTTTVLVPPGSTTRIVLPIRKILLTEEQTSKPIPTLSDRQFVVVKSNLSSAEEKAQRELFWYREELFKTVQGRWRETGGMRSGELSLRQQRMTQPMLEALRTETARVQMSLVRYEDEVAMPVDVDPSGSKYLPPPNEFVYMRTKVTNLAPAELVLVANLALEPAQHTIYQGVLTGIPMGRLAPGESYETELPVAFLSRGRFDVSAEIRALNVSDTTSPVGRGDLRAVVEADFS</sequence>
<dbReference type="InterPro" id="IPR058564">
    <property type="entry name" value="TPR_TRAPPC9_Trs120"/>
</dbReference>
<keyword evidence="2" id="KW-0333">Golgi apparatus</keyword>
<reference evidence="9 10" key="1">
    <citation type="journal article" date="2021" name="Environ. Microbiol.">
        <title>Gene family expansions and transcriptome signatures uncover fungal adaptations to wood decay.</title>
        <authorList>
            <person name="Hage H."/>
            <person name="Miyauchi S."/>
            <person name="Viragh M."/>
            <person name="Drula E."/>
            <person name="Min B."/>
            <person name="Chaduli D."/>
            <person name="Navarro D."/>
            <person name="Favel A."/>
            <person name="Norest M."/>
            <person name="Lesage-Meessen L."/>
            <person name="Balint B."/>
            <person name="Merenyi Z."/>
            <person name="de Eugenio L."/>
            <person name="Morin E."/>
            <person name="Martinez A.T."/>
            <person name="Baldrian P."/>
            <person name="Stursova M."/>
            <person name="Martinez M.J."/>
            <person name="Novotny C."/>
            <person name="Magnuson J.K."/>
            <person name="Spatafora J.W."/>
            <person name="Maurice S."/>
            <person name="Pangilinan J."/>
            <person name="Andreopoulos W."/>
            <person name="LaButti K."/>
            <person name="Hundley H."/>
            <person name="Na H."/>
            <person name="Kuo A."/>
            <person name="Barry K."/>
            <person name="Lipzen A."/>
            <person name="Henrissat B."/>
            <person name="Riley R."/>
            <person name="Ahrendt S."/>
            <person name="Nagy L.G."/>
            <person name="Grigoriev I.V."/>
            <person name="Martin F."/>
            <person name="Rosso M.N."/>
        </authorList>
    </citation>
    <scope>NUCLEOTIDE SEQUENCE [LARGE SCALE GENOMIC DNA]</scope>
    <source>
        <strain evidence="9 10">CIRM-BRFM 1785</strain>
    </source>
</reference>
<dbReference type="Pfam" id="PF08626">
    <property type="entry name" value="TRAPPC9-Trs120"/>
    <property type="match status" value="1"/>
</dbReference>